<dbReference type="Pfam" id="PF23282">
    <property type="entry name" value="WHD_ROQ1"/>
    <property type="match status" value="1"/>
</dbReference>
<dbReference type="InterPro" id="IPR002182">
    <property type="entry name" value="NB-ARC"/>
</dbReference>
<dbReference type="GeneID" id="111455924"/>
<dbReference type="GO" id="GO:0043531">
    <property type="term" value="F:ADP binding"/>
    <property type="evidence" value="ECO:0007669"/>
    <property type="project" value="InterPro"/>
</dbReference>
<dbReference type="InterPro" id="IPR045344">
    <property type="entry name" value="C-JID"/>
</dbReference>
<dbReference type="InterPro" id="IPR027417">
    <property type="entry name" value="P-loop_NTPase"/>
</dbReference>
<dbReference type="Pfam" id="PF01582">
    <property type="entry name" value="TIR"/>
    <property type="match status" value="1"/>
</dbReference>
<dbReference type="FunFam" id="3.40.50.10140:FF:000007">
    <property type="entry name" value="Disease resistance protein (TIR-NBS-LRR class)"/>
    <property type="match status" value="1"/>
</dbReference>
<dbReference type="Pfam" id="PF20160">
    <property type="entry name" value="C-JID"/>
    <property type="match status" value="1"/>
</dbReference>
<dbReference type="Pfam" id="PF00931">
    <property type="entry name" value="NB-ARC"/>
    <property type="match status" value="1"/>
</dbReference>
<keyword evidence="6" id="KW-0520">NAD</keyword>
<dbReference type="SUPFAM" id="SSF52200">
    <property type="entry name" value="Toll/Interleukin receptor TIR domain"/>
    <property type="match status" value="1"/>
</dbReference>
<keyword evidence="4" id="KW-0378">Hydrolase</keyword>
<dbReference type="GO" id="GO:0007165">
    <property type="term" value="P:signal transduction"/>
    <property type="evidence" value="ECO:0007669"/>
    <property type="project" value="InterPro"/>
</dbReference>
<dbReference type="KEGG" id="cmos:111455924"/>
<dbReference type="SUPFAM" id="SSF52540">
    <property type="entry name" value="P-loop containing nucleoside triphosphate hydrolases"/>
    <property type="match status" value="1"/>
</dbReference>
<evidence type="ECO:0000313" key="9">
    <source>
        <dbReference type="Proteomes" id="UP000504609"/>
    </source>
</evidence>
<dbReference type="InterPro" id="IPR044974">
    <property type="entry name" value="Disease_R_plants"/>
</dbReference>
<dbReference type="Gene3D" id="3.40.50.10140">
    <property type="entry name" value="Toll/interleukin-1 receptor homology (TIR) domain"/>
    <property type="match status" value="1"/>
</dbReference>
<dbReference type="PANTHER" id="PTHR11017:SF559">
    <property type="entry name" value="DISEASE RESISTANCE PROTEIN CHL1"/>
    <property type="match status" value="1"/>
</dbReference>
<comment type="catalytic activity">
    <reaction evidence="7">
        <text>NAD(+) + H2O = ADP-D-ribose + nicotinamide + H(+)</text>
        <dbReference type="Rhea" id="RHEA:16301"/>
        <dbReference type="ChEBI" id="CHEBI:15377"/>
        <dbReference type="ChEBI" id="CHEBI:15378"/>
        <dbReference type="ChEBI" id="CHEBI:17154"/>
        <dbReference type="ChEBI" id="CHEBI:57540"/>
        <dbReference type="ChEBI" id="CHEBI:57967"/>
        <dbReference type="EC" id="3.2.2.6"/>
    </reaction>
    <physiologicalReaction direction="left-to-right" evidence="7">
        <dbReference type="Rhea" id="RHEA:16302"/>
    </physiologicalReaction>
</comment>
<dbReference type="PRINTS" id="PR00364">
    <property type="entry name" value="DISEASERSIST"/>
</dbReference>
<dbReference type="Gene3D" id="1.10.8.430">
    <property type="entry name" value="Helical domain of apoptotic protease-activating factors"/>
    <property type="match status" value="1"/>
</dbReference>
<dbReference type="InterPro" id="IPR058192">
    <property type="entry name" value="WHD_ROQ1-like"/>
</dbReference>
<gene>
    <name evidence="10" type="primary">LOC111455924</name>
</gene>
<dbReference type="Proteomes" id="UP000504609">
    <property type="component" value="Unplaced"/>
</dbReference>
<dbReference type="Gene3D" id="3.80.10.10">
    <property type="entry name" value="Ribonuclease Inhibitor"/>
    <property type="match status" value="2"/>
</dbReference>
<protein>
    <recommendedName>
        <fullName evidence="1">ADP-ribosyl cyclase/cyclic ADP-ribose hydrolase</fullName>
        <ecNumber evidence="1">3.2.2.6</ecNumber>
    </recommendedName>
</protein>
<name>A0A6J1GN42_CUCMO</name>
<dbReference type="Gene3D" id="3.40.50.300">
    <property type="entry name" value="P-loop containing nucleotide triphosphate hydrolases"/>
    <property type="match status" value="1"/>
</dbReference>
<organism evidence="9 10">
    <name type="scientific">Cucurbita moschata</name>
    <name type="common">Winter crookneck squash</name>
    <name type="synonym">Cucurbita pepo var. moschata</name>
    <dbReference type="NCBI Taxonomy" id="3662"/>
    <lineage>
        <taxon>Eukaryota</taxon>
        <taxon>Viridiplantae</taxon>
        <taxon>Streptophyta</taxon>
        <taxon>Embryophyta</taxon>
        <taxon>Tracheophyta</taxon>
        <taxon>Spermatophyta</taxon>
        <taxon>Magnoliopsida</taxon>
        <taxon>eudicotyledons</taxon>
        <taxon>Gunneridae</taxon>
        <taxon>Pentapetalae</taxon>
        <taxon>rosids</taxon>
        <taxon>fabids</taxon>
        <taxon>Cucurbitales</taxon>
        <taxon>Cucurbitaceae</taxon>
        <taxon>Cucurbiteae</taxon>
        <taxon>Cucurbita</taxon>
    </lineage>
</organism>
<dbReference type="RefSeq" id="XP_022953343.1">
    <property type="nucleotide sequence ID" value="XM_023097575.1"/>
</dbReference>
<evidence type="ECO:0000313" key="10">
    <source>
        <dbReference type="RefSeq" id="XP_022953343.1"/>
    </source>
</evidence>
<dbReference type="InterPro" id="IPR003591">
    <property type="entry name" value="Leu-rich_rpt_typical-subtyp"/>
</dbReference>
<dbReference type="AlphaFoldDB" id="A0A6J1GN42"/>
<evidence type="ECO:0000256" key="4">
    <source>
        <dbReference type="ARBA" id="ARBA00022801"/>
    </source>
</evidence>
<sequence>MAASSSSLSSRLWKYDVFLSFRGEDTRGGFTGHLYEAFVRNGIHTFKDDDDMEEGTNISSELFAAIEASRMAVVVISEHYASSRWCLAELVKILECREHMGMKVMPIFYKVDLSDVRNQRGSFGKAFLKHEARFGEDDSKVLQWRKALFEIAGLKAWVSDNRTLESKLKEDICEAILRRIKPNLTLIEKEKVVGVTSKLNQLFSLLNPNTNDDDDDEDNNVILVGIHGMGGIGKSTIARVCYEQIRGEFKAHCFISNVREQFETAGITHLQSKLLSGITFSMKKIDKGDDLDGRALISKAISLKKTLLVLDDVDHLDQITKLIPDKDCFVDGSRVIITTRNADLLSTHGVKRMFKMEELEYEESLQLLSLNAFKERCPREGYLGQSDRIVKLAGGHPLALQVLGSSLQNKDLSVWDYVIERLQGGWSIDDKIFKCLKVSYDGLDDEQKEIFLDIACFFKGKRRDLVEEILDGCDLYAKRNIELLIQKSLVTLSHHNRLQMHDLLQEMGRKVVPQKPVRDRLWCLKNIKSVVTEASIQSIFLKSTGKIVLIPLSLSRMHQLRLLNFHNVRLQDQSECCIPSELRYLKWKRYPFEFLPLNSEVDYNLIQLHMCYSNLKQLWHGEKNLEKLKYIKVGHSQKLFKTPNFTQLPNLERLDLEGCTNLSNIHPSIFIAKKLTFLSMKNCINITNLPLQITIHNLEVFILSGCSKLKKLPEFIGNTDSLLELRLDGTYIAELPSSVASLNRLTVLNLMNCKKLVSVSFSFNRISSLESLNLCGCSKLGNRTRTSDSGAQHATIKRLVLSLYRAPRSGVFGIPSMSGLYSLTELNLSNCNIETIPEGIEGLVWLRMLNLSNNSFTELPASLAQLHNLRSLNMNGCKKLVQVPELPARIMKLKMKDCISLKTSTAISKMDRLYFMTGVNLQNCYQLADDKHIQTLLTSWMQWMMSGFYDVQKTAFQTEKLSIMIPGSEIPDWFTTTKMGSSISMKWDPNARNGNKICFALCVVFGPTHPQNITTVVSFAISASMIIEKELDGSAREEDEACGHVFLSSGMETVDHVWMFVLPCTESYLEIEFRFGLRVNPSHSIPSMGLKKCGVRLINMEEDEAAVAWKGNFILLKNSFRLWQKLTVMKKRGHCRRL</sequence>
<dbReference type="Pfam" id="PF23286">
    <property type="entry name" value="LRR_13"/>
    <property type="match status" value="1"/>
</dbReference>
<dbReference type="InterPro" id="IPR032675">
    <property type="entry name" value="LRR_dom_sf"/>
</dbReference>
<evidence type="ECO:0000256" key="6">
    <source>
        <dbReference type="ARBA" id="ARBA00023027"/>
    </source>
</evidence>
<dbReference type="GO" id="GO:0006952">
    <property type="term" value="P:defense response"/>
    <property type="evidence" value="ECO:0007669"/>
    <property type="project" value="InterPro"/>
</dbReference>
<dbReference type="PROSITE" id="PS51450">
    <property type="entry name" value="LRR"/>
    <property type="match status" value="1"/>
</dbReference>
<accession>A0A6J1GN42</accession>
<evidence type="ECO:0000256" key="3">
    <source>
        <dbReference type="ARBA" id="ARBA00022737"/>
    </source>
</evidence>
<keyword evidence="9" id="KW-1185">Reference proteome</keyword>
<dbReference type="PANTHER" id="PTHR11017">
    <property type="entry name" value="LEUCINE-RICH REPEAT-CONTAINING PROTEIN"/>
    <property type="match status" value="1"/>
</dbReference>
<evidence type="ECO:0000256" key="7">
    <source>
        <dbReference type="ARBA" id="ARBA00047304"/>
    </source>
</evidence>
<dbReference type="InterPro" id="IPR058546">
    <property type="entry name" value="RPS4B/Roq1-like_LRR"/>
</dbReference>
<evidence type="ECO:0000256" key="2">
    <source>
        <dbReference type="ARBA" id="ARBA00022614"/>
    </source>
</evidence>
<dbReference type="SMART" id="SM00369">
    <property type="entry name" value="LRR_TYP"/>
    <property type="match status" value="3"/>
</dbReference>
<dbReference type="PROSITE" id="PS50104">
    <property type="entry name" value="TIR"/>
    <property type="match status" value="1"/>
</dbReference>
<reference evidence="10" key="1">
    <citation type="submission" date="2025-08" db="UniProtKB">
        <authorList>
            <consortium name="RefSeq"/>
        </authorList>
    </citation>
    <scope>IDENTIFICATION</scope>
    <source>
        <tissue evidence="10">Young leaves</tissue>
    </source>
</reference>
<dbReference type="InterPro" id="IPR000157">
    <property type="entry name" value="TIR_dom"/>
</dbReference>
<dbReference type="InterPro" id="IPR042197">
    <property type="entry name" value="Apaf_helical"/>
</dbReference>
<evidence type="ECO:0000256" key="5">
    <source>
        <dbReference type="ARBA" id="ARBA00022821"/>
    </source>
</evidence>
<evidence type="ECO:0000259" key="8">
    <source>
        <dbReference type="PROSITE" id="PS50104"/>
    </source>
</evidence>
<dbReference type="InterPro" id="IPR035897">
    <property type="entry name" value="Toll_tir_struct_dom_sf"/>
</dbReference>
<dbReference type="GO" id="GO:0061809">
    <property type="term" value="F:NAD+ nucleosidase activity, cyclic ADP-ribose generating"/>
    <property type="evidence" value="ECO:0007669"/>
    <property type="project" value="UniProtKB-EC"/>
</dbReference>
<feature type="domain" description="TIR" evidence="8">
    <location>
        <begin position="13"/>
        <end position="176"/>
    </location>
</feature>
<dbReference type="InterPro" id="IPR001611">
    <property type="entry name" value="Leu-rich_rpt"/>
</dbReference>
<dbReference type="SUPFAM" id="SSF52058">
    <property type="entry name" value="L domain-like"/>
    <property type="match status" value="1"/>
</dbReference>
<evidence type="ECO:0000256" key="1">
    <source>
        <dbReference type="ARBA" id="ARBA00011982"/>
    </source>
</evidence>
<keyword evidence="5" id="KW-0611">Plant defense</keyword>
<proteinExistence type="predicted"/>
<dbReference type="SMART" id="SM00255">
    <property type="entry name" value="TIR"/>
    <property type="match status" value="1"/>
</dbReference>
<keyword evidence="3" id="KW-0677">Repeat</keyword>
<dbReference type="EC" id="3.2.2.6" evidence="1"/>
<keyword evidence="2" id="KW-0433">Leucine-rich repeat</keyword>